<dbReference type="EMBL" id="ATGG01000021">
    <property type="protein sequence ID" value="EPF77286.1"/>
    <property type="molecule type" value="Genomic_DNA"/>
</dbReference>
<dbReference type="InterPro" id="IPR051934">
    <property type="entry name" value="Phage_Tail_Fiber_Structural"/>
</dbReference>
<comment type="caution">
    <text evidence="2">The sequence shown here is derived from an EMBL/GenBank/DDBJ whole genome shotgun (WGS) entry which is preliminary data.</text>
</comment>
<dbReference type="Proteomes" id="UP000014523">
    <property type="component" value="Unassembled WGS sequence"/>
</dbReference>
<name>A0A829HHD3_9GAMM</name>
<accession>A0A829HHD3</accession>
<feature type="domain" description="Phage tail fibre protein N-terminal" evidence="1">
    <location>
        <begin position="1"/>
        <end position="149"/>
    </location>
</feature>
<protein>
    <recommendedName>
        <fullName evidence="1">Phage tail fibre protein N-terminal domain-containing protein</fullName>
    </recommendedName>
</protein>
<dbReference type="PANTHER" id="PTHR35191">
    <property type="entry name" value="PROPHAGE SIDE TAIL FIBER PROTEIN HOMOLOG STFQ-RELATED"/>
    <property type="match status" value="1"/>
</dbReference>
<gene>
    <name evidence="2" type="ORF">F957_02764</name>
</gene>
<proteinExistence type="predicted"/>
<evidence type="ECO:0000259" key="1">
    <source>
        <dbReference type="Pfam" id="PF12571"/>
    </source>
</evidence>
<evidence type="ECO:0000313" key="3">
    <source>
        <dbReference type="Proteomes" id="UP000014523"/>
    </source>
</evidence>
<organism evidence="2 3">
    <name type="scientific">Acinetobacter gyllenbergii CIP 110306 = MTCC 11365</name>
    <dbReference type="NCBI Taxonomy" id="1217657"/>
    <lineage>
        <taxon>Bacteria</taxon>
        <taxon>Pseudomonadati</taxon>
        <taxon>Pseudomonadota</taxon>
        <taxon>Gammaproteobacteria</taxon>
        <taxon>Moraxellales</taxon>
        <taxon>Moraxellaceae</taxon>
        <taxon>Acinetobacter</taxon>
    </lineage>
</organism>
<dbReference type="InterPro" id="IPR022225">
    <property type="entry name" value="Phage_tail_fibre_N"/>
</dbReference>
<sequence>MAALYHSLFTELGLELLRESIQNGTKLGITHMSFGDGGGNLPIPDATYTQLINEVYRVQLNRLAPSKENPNWLDADGVIPSAVGGFNIREVGLWAGDVMVAYANYPPTYKPSGDQGTAQIKTIRIVLQIDNTANFELKIDASVVMATIQSVEEAKLEAINHANDLAKIQLENIETINDLANIEKVHGKSVFVKGFEIGSSVGNGIFTYYEDQKNINDGGVIINGWCRNVGEFIYASYFNDDIIKAAKYAAQSGLKLVSLEKEYPVNEEFVLPENLVWLSNNSTIKQTGAASNSATASGIAPQSNVTIQGHLTIDMGTPTAGWGEKCHLRLDSFNNVTPKVRGFYFDTIKLKNGHFNCNGFVMAGGASLVRGKRIECDDSALIGRVFMAHWGNFTHHYNDNGTYKHVENWQPTTHPHDCIIDEIVAGNLTCNTTDYSGIALVSAGYDIHIGSIRGNILDSTISGKGLLFLTPGDLAFAYASSEEKSRGMKNITVGNITGQTYALGIGLIESALYATVDDYTNVPNPPNSNDYLAKISAVIDFMDCKGKVEVGNTSNILINGGNGLGSLYVKKAISQYFYSALYLRNLSDNVVIDELIVKDSKTNPVCIVGTGTNSTKLPKNTHIKRLVCERYGITSSNTTYRSAVRNEMAINTQIDEIVITEHGNAYCVASSNNTMGYGFKVGSVIQNDPAYVSTFLVNNANPVNDPIQIDNFIDKSGKVSAAVSGGVTTRQNGHIKEYISANFPTGLAVNFGDTITIRNPPAGGVYKYFVVTGGLVGTTAELQKTEARKTFLTQAETITIAAKSSMLIRTDGAISGLLMGDLLRFSYTKKLSGCFLYGDIYEEGKFHVYLNNPTDVSVTIDPGFIYIKQC</sequence>
<keyword evidence="3" id="KW-1185">Reference proteome</keyword>
<reference evidence="2 3" key="1">
    <citation type="submission" date="2013-06" db="EMBL/GenBank/DDBJ databases">
        <title>The Genome Sequence of Acinetobacter gyllenbergii CIP 110306.</title>
        <authorList>
            <consortium name="The Broad Institute Genome Sequencing Platform"/>
            <consortium name="The Broad Institute Genome Sequencing Center for Infectious Disease"/>
            <person name="Cerqueira G."/>
            <person name="Feldgarden M."/>
            <person name="Courvalin P."/>
            <person name="Perichon B."/>
            <person name="Grillot-Courvalin C."/>
            <person name="Clermont D."/>
            <person name="Rocha E."/>
            <person name="Yoon E.-J."/>
            <person name="Nemec A."/>
            <person name="Young S.K."/>
            <person name="Zeng Q."/>
            <person name="Gargeya S."/>
            <person name="Fitzgerald M."/>
            <person name="Abouelleil A."/>
            <person name="Alvarado L."/>
            <person name="Berlin A.M."/>
            <person name="Chapman S.B."/>
            <person name="Dewar J."/>
            <person name="Goldberg J."/>
            <person name="Griggs A."/>
            <person name="Gujja S."/>
            <person name="Hansen M."/>
            <person name="Howarth C."/>
            <person name="Imamovic A."/>
            <person name="Larimer J."/>
            <person name="McCowan C."/>
            <person name="Murphy C."/>
            <person name="Pearson M."/>
            <person name="Priest M."/>
            <person name="Roberts A."/>
            <person name="Saif S."/>
            <person name="Shea T."/>
            <person name="Sykes S."/>
            <person name="Wortman J."/>
            <person name="Nusbaum C."/>
            <person name="Birren B."/>
        </authorList>
    </citation>
    <scope>NUCLEOTIDE SEQUENCE [LARGE SCALE GENOMIC DNA]</scope>
    <source>
        <strain evidence="2 3">CIP 110306</strain>
    </source>
</reference>
<dbReference type="Pfam" id="PF12571">
    <property type="entry name" value="Phage_tail_fib"/>
    <property type="match status" value="1"/>
</dbReference>
<dbReference type="RefSeq" id="WP_016541580.1">
    <property type="nucleotide sequence ID" value="NZ_ASQH01000011.1"/>
</dbReference>
<evidence type="ECO:0000313" key="2">
    <source>
        <dbReference type="EMBL" id="EPF77286.1"/>
    </source>
</evidence>
<dbReference type="AlphaFoldDB" id="A0A829HHD3"/>
<dbReference type="PANTHER" id="PTHR35191:SF1">
    <property type="entry name" value="PROPHAGE SIDE TAIL FIBER PROTEIN HOMOLOG STFQ-RELATED"/>
    <property type="match status" value="1"/>
</dbReference>